<accession>A0A316Y854</accession>
<sequence>MEEELDVDRWCTTMYPHQLLETIGRPSTTFVLANHAPQIQDNPKYKDWMYVARSSLYLLVPPSHKAYIIRQLHNRLFVILASKYPRTLTQGQHTITLSMLVEVLEESHCHSVRVQAHGMKH</sequence>
<feature type="non-terminal residue" evidence="1">
    <location>
        <position position="121"/>
    </location>
</feature>
<dbReference type="OrthoDB" id="2564822at2759"/>
<evidence type="ECO:0000313" key="2">
    <source>
        <dbReference type="Proteomes" id="UP000245768"/>
    </source>
</evidence>
<dbReference type="AlphaFoldDB" id="A0A316Y854"/>
<dbReference type="InParanoid" id="A0A316Y854"/>
<evidence type="ECO:0000313" key="1">
    <source>
        <dbReference type="EMBL" id="PWN86420.1"/>
    </source>
</evidence>
<reference evidence="1 2" key="1">
    <citation type="journal article" date="2018" name="Mol. Biol. Evol.">
        <title>Broad Genomic Sampling Reveals a Smut Pathogenic Ancestry of the Fungal Clade Ustilaginomycotina.</title>
        <authorList>
            <person name="Kijpornyongpan T."/>
            <person name="Mondo S.J."/>
            <person name="Barry K."/>
            <person name="Sandor L."/>
            <person name="Lee J."/>
            <person name="Lipzen A."/>
            <person name="Pangilinan J."/>
            <person name="LaButti K."/>
            <person name="Hainaut M."/>
            <person name="Henrissat B."/>
            <person name="Grigoriev I.V."/>
            <person name="Spatafora J.W."/>
            <person name="Aime M.C."/>
        </authorList>
    </citation>
    <scope>NUCLEOTIDE SEQUENCE [LARGE SCALE GENOMIC DNA]</scope>
    <source>
        <strain evidence="1 2">MCA 4198</strain>
    </source>
</reference>
<dbReference type="GeneID" id="37047736"/>
<keyword evidence="2" id="KW-1185">Reference proteome</keyword>
<dbReference type="RefSeq" id="XP_025373618.1">
    <property type="nucleotide sequence ID" value="XM_025525820.1"/>
</dbReference>
<organism evidence="1 2">
    <name type="scientific">Acaromyces ingoldii</name>
    <dbReference type="NCBI Taxonomy" id="215250"/>
    <lineage>
        <taxon>Eukaryota</taxon>
        <taxon>Fungi</taxon>
        <taxon>Dikarya</taxon>
        <taxon>Basidiomycota</taxon>
        <taxon>Ustilaginomycotina</taxon>
        <taxon>Exobasidiomycetes</taxon>
        <taxon>Exobasidiales</taxon>
        <taxon>Cryptobasidiaceae</taxon>
        <taxon>Acaromyces</taxon>
    </lineage>
</organism>
<dbReference type="PANTHER" id="PTHR34863:SF1">
    <property type="entry name" value="OTU DOMAIN-CONTAINING PROTEIN"/>
    <property type="match status" value="1"/>
</dbReference>
<proteinExistence type="predicted"/>
<dbReference type="EMBL" id="KZ819654">
    <property type="protein sequence ID" value="PWN86420.1"/>
    <property type="molecule type" value="Genomic_DNA"/>
</dbReference>
<dbReference type="PANTHER" id="PTHR34863">
    <property type="entry name" value="EXPRESSED PROTEIN"/>
    <property type="match status" value="1"/>
</dbReference>
<gene>
    <name evidence="1" type="ORF">FA10DRAFT_96236</name>
</gene>
<name>A0A316Y854_9BASI</name>
<protein>
    <submittedName>
        <fullName evidence="1">Uncharacterized protein</fullName>
    </submittedName>
</protein>
<dbReference type="Proteomes" id="UP000245768">
    <property type="component" value="Unassembled WGS sequence"/>
</dbReference>